<protein>
    <recommendedName>
        <fullName evidence="3">isochorismate synthase</fullName>
        <ecNumber evidence="3">5.4.4.2</ecNumber>
    </recommendedName>
</protein>
<dbReference type="PANTHER" id="PTHR42916">
    <property type="entry name" value="2-SUCCINYL-5-ENOLPYRUVYL-6-HYDROXY-3-CYCLOHEXENE-1-CARBOXYLATE SYNTHASE"/>
    <property type="match status" value="1"/>
</dbReference>
<dbReference type="SUPFAM" id="SSF52518">
    <property type="entry name" value="Thiamin diphosphate-binding fold (THDP-binding)"/>
    <property type="match status" value="2"/>
</dbReference>
<dbReference type="Gene3D" id="3.20.20.120">
    <property type="entry name" value="Enolase-like C-terminal domain"/>
    <property type="match status" value="1"/>
</dbReference>
<dbReference type="CDD" id="cd02009">
    <property type="entry name" value="TPP_SHCHC_synthase"/>
    <property type="match status" value="1"/>
</dbReference>
<dbReference type="GO" id="GO:0008909">
    <property type="term" value="F:isochorismate synthase activity"/>
    <property type="evidence" value="ECO:0007669"/>
    <property type="project" value="UniProtKB-EC"/>
</dbReference>
<dbReference type="SMART" id="SM00922">
    <property type="entry name" value="MR_MLE"/>
    <property type="match status" value="1"/>
</dbReference>
<dbReference type="Proteomes" id="UP000822688">
    <property type="component" value="Chromosome 8"/>
</dbReference>
<evidence type="ECO:0000313" key="15">
    <source>
        <dbReference type="Proteomes" id="UP000822688"/>
    </source>
</evidence>
<dbReference type="Pfam" id="PF02776">
    <property type="entry name" value="TPP_enzyme_N"/>
    <property type="match status" value="1"/>
</dbReference>
<evidence type="ECO:0000256" key="2">
    <source>
        <dbReference type="ARBA" id="ARBA00005297"/>
    </source>
</evidence>
<evidence type="ECO:0000256" key="12">
    <source>
        <dbReference type="SAM" id="MobiDB-lite"/>
    </source>
</evidence>
<dbReference type="HAMAP" id="MF_01660">
    <property type="entry name" value="MenH"/>
    <property type="match status" value="1"/>
</dbReference>
<dbReference type="PANTHER" id="PTHR42916:SF1">
    <property type="entry name" value="PROTEIN PHYLLO, CHLOROPLASTIC"/>
    <property type="match status" value="1"/>
</dbReference>
<dbReference type="SUPFAM" id="SSF51604">
    <property type="entry name" value="Enolase C-terminal domain-like"/>
    <property type="match status" value="1"/>
</dbReference>
<dbReference type="InterPro" id="IPR029065">
    <property type="entry name" value="Enolase_C-like"/>
</dbReference>
<evidence type="ECO:0000256" key="5">
    <source>
        <dbReference type="ARBA" id="ARBA00022679"/>
    </source>
</evidence>
<dbReference type="Gene3D" id="3.60.120.10">
    <property type="entry name" value="Anthranilate synthase"/>
    <property type="match status" value="1"/>
</dbReference>
<evidence type="ECO:0000313" key="14">
    <source>
        <dbReference type="EMBL" id="KAG0564146.1"/>
    </source>
</evidence>
<evidence type="ECO:0000256" key="9">
    <source>
        <dbReference type="ARBA" id="ARBA00023211"/>
    </source>
</evidence>
<dbReference type="InterPro" id="IPR004433">
    <property type="entry name" value="MenaQ_synth_MenD"/>
</dbReference>
<feature type="region of interest" description="Disordered" evidence="12">
    <location>
        <begin position="179"/>
        <end position="202"/>
    </location>
</feature>
<dbReference type="GO" id="GO:0070205">
    <property type="term" value="F:2-succinyl-6-hydroxy-2,4-cyclohexadiene-1-carboxylate synthase activity"/>
    <property type="evidence" value="ECO:0007669"/>
    <property type="project" value="InterPro"/>
</dbReference>
<dbReference type="SFLD" id="SFLDF00009">
    <property type="entry name" value="o-succinylbenzoate_synthase"/>
    <property type="match status" value="1"/>
</dbReference>
<dbReference type="Pfam" id="PF00561">
    <property type="entry name" value="Abhydrolase_1"/>
    <property type="match status" value="1"/>
</dbReference>
<evidence type="ECO:0000256" key="1">
    <source>
        <dbReference type="ARBA" id="ARBA00000799"/>
    </source>
</evidence>
<dbReference type="InterPro" id="IPR029017">
    <property type="entry name" value="Enolase-like_N"/>
</dbReference>
<evidence type="ECO:0000259" key="13">
    <source>
        <dbReference type="SMART" id="SM00922"/>
    </source>
</evidence>
<evidence type="ECO:0000256" key="4">
    <source>
        <dbReference type="ARBA" id="ARBA00022428"/>
    </source>
</evidence>
<keyword evidence="6" id="KW-0479">Metal-binding</keyword>
<dbReference type="InterPro" id="IPR022485">
    <property type="entry name" value="SHCHC_synthase_MenH"/>
</dbReference>
<dbReference type="Gene3D" id="3.30.390.10">
    <property type="entry name" value="Enolase-like, N-terminal domain"/>
    <property type="match status" value="1"/>
</dbReference>
<dbReference type="SFLD" id="SFLDG00180">
    <property type="entry name" value="muconate_cycloisomerase"/>
    <property type="match status" value="1"/>
</dbReference>
<evidence type="ECO:0000256" key="10">
    <source>
        <dbReference type="ARBA" id="ARBA00023235"/>
    </source>
</evidence>
<keyword evidence="7" id="KW-0460">Magnesium</keyword>
<keyword evidence="10" id="KW-0413">Isomerase</keyword>
<dbReference type="GO" id="GO:0000287">
    <property type="term" value="F:magnesium ion binding"/>
    <property type="evidence" value="ECO:0007669"/>
    <property type="project" value="InterPro"/>
</dbReference>
<keyword evidence="11" id="KW-0456">Lyase</keyword>
<dbReference type="InterPro" id="IPR015890">
    <property type="entry name" value="Chorismate_C"/>
</dbReference>
<dbReference type="InterPro" id="IPR029058">
    <property type="entry name" value="AB_hydrolase_fold"/>
</dbReference>
<feature type="region of interest" description="Disordered" evidence="12">
    <location>
        <begin position="1961"/>
        <end position="1984"/>
    </location>
</feature>
<dbReference type="InterPro" id="IPR000073">
    <property type="entry name" value="AB_hydrolase_1"/>
</dbReference>
<comment type="caution">
    <text evidence="14">The sequence shown here is derived from an EMBL/GenBank/DDBJ whole genome shotgun (WGS) entry which is preliminary data.</text>
</comment>
<dbReference type="InterPro" id="IPR029061">
    <property type="entry name" value="THDP-binding"/>
</dbReference>
<accession>A0A8T0GWT7</accession>
<dbReference type="InterPro" id="IPR010196">
    <property type="entry name" value="OSB_synthase_MenC1"/>
</dbReference>
<dbReference type="GO" id="GO:0070204">
    <property type="term" value="F:2-succinyl-5-enolpyruvyl-6-hydroxy-3-cyclohexene-1-carboxylic-acid synthase activity"/>
    <property type="evidence" value="ECO:0007669"/>
    <property type="project" value="InterPro"/>
</dbReference>
<dbReference type="InterPro" id="IPR011766">
    <property type="entry name" value="TPP_enzyme_TPP-bd"/>
</dbReference>
<dbReference type="Gene3D" id="3.40.50.1820">
    <property type="entry name" value="alpha/beta hydrolase"/>
    <property type="match status" value="1"/>
</dbReference>
<sequence>MASSLGGLSQAVAGMGMLREAAVAPVVVPGVVKVGRRRGGGGGRVGVEFGGMLRRGFVVRAAASEGRGFVVSEGGVVQVLERRQDVAGIGEFGDGIGGFSGLGVSEVPVTICQTRTLDPVLSIDDALPVLKGALSDLENRPSPSKSGIIRIQVPLPPGIKALEWLQGQPKNLRSPRTYFSCRAPRGDKDDSPKDSSTSTTQVQDVDDCDFRAVAGVGAAVLFQDHSKFNKSHWSAIQRFLGKGAPEIKVYGAMRFNPEEEPAEEWKLFGSFYFLIPQVEFSENEGCSMLAVSVAWDTALYRPYEAAVRVALKTLNQISSHFGSEGGQRTLSVERKEHCPSESLWHQAVRNTLRRIEEGEKANESNDLADGLADDFGADLDDDFDDDLAESDEGLSKVVMARRTKLQLSDDIDALTLLASLQAKDPSAYQFCIQLPEGASFIGSTPERLFARRGLHVASEAVAATRSRGHTSSKDLDTGIDLIMSTKDHEEFEIVRESIRQNLERVCKDVEVESHKSIIKQARIQHLYGRFLGTLHTEADEFDLLEVLHPTPAVCGHPQAPAREAITACETFDRGMYAGPVGWFGGMGSEFAVGIRSSLVEPKSNYANNGTNGIQKGANIFLYAGVGVVKDSDPSSEWQELELKVSQFEALLQPSRALKDVMNINMLWAKLIVEECCRLGITYFCIAPGSRSSPLAAAAAANPRVTVTSCIDERSLAFHALGYGRGANKPAAVITSSGTAVSNLFPAIVEASQDHVPLLLLTADRPHELRDTTANQTIDQVKHFGGYVRYFFDLPPADDKVLARMVLTTLDSAVFRAKTAPSGPVHINCPFREPLAGLPEEWNTDCLKGLDRWISSSSPFTNYMNGVDHTGVGNIMEIIREVKGAKRGLLVVGGLHTAEETWAVIMLASHLGWPVFPDVLSGLRLGPVFNAGKTKDVPSNIIQHIDQILLSKSVADAIEPDVILQIGGRLTSKRIGIFLEASTPRAHILVEEHPFRADPSHILTHRVQSSTTGFAASLLQNLPKASQEHSLVHTLQTLSKAIGREIESKLSMGTSITEPYVAHAVAASTPPGSTLFLGNSMPIRDVEMYATSHLNQSFSAPFMGLSKLTASNRGASGIDGVLSTAIGFAAGSSRRVTLLVGDVSFLHDTNGLTLLKERVGQPPVTVVVVNNEGGGIFSLLPIAKTVPPASFATLWSTEHNVNILDLCRAHRINHRKVRTKKDLEETLEWVGRSPLNWVVEVESNIERNTEFHRFLQNSVTHAVDRAFRVFSMFTSICGQESDNELQIHDVELSRYKIPLSAPPTTGVKVGSSERSWRHGFLLRITLRNGTIGVGEVAPLDGLHSESFEDVEEQLQLLLPMLKGLTLPPTIPLLDGSFKSWLLDTIGIHTLFPSVRCGLEMAVLEALAASAKCSLLELLLGRKLDDQQSNFTNGSIEHKNTAAMPQVCGLLDSMDSPGKVADAAATLVGEGFSTLKLKVGRRDTPEEDAAVIQAVRERVGADVQIRADANRKWSYQQAIEFANLVRDCDLQYLEEPVEIPKDIPRFCKESRIPVALDESVDEDVSTSYEMLERIASEGVVAVVIKPGRVGGFERAASLAAWAHSRGMVAVISSAFESSIGLSAYAHLAAYVDERLSQTFTSVHEQSLQDRTVAHGLGTYTWLDGDILKDRKFEVSRDDRGIGVPLVNAPNSRKDFQFNEKFVTPRSMGGVLESSTVSIASGSKIFEFHVWDSKTMTTSVEKSHPTLLFLHGFLGTGHDWHPIMRALSSSFRCIAVDLPGHGSSKVTNQHGTPRDINISMKTVSDALIKLLDKLKITNAVPIGYSMGARIALYLSSCQSNKVSAVVSISGSPGLEDEELRKTRASQDALLAQTLKDGTLESFLDVWYQQPLWESLRQHPNFEKIRKDRMNHKDKYALASSLESLSVGQQPSLWDQLGESSTPALLVTGSLDTKFVNIARKMCERAGQQPKKRKQTQPRSRAQQREDWESQDFRLPFDFVEEFPEVNMMVPSLDGIPADDGFAAFFAQEMRKLQLEDTLALDADYWPPAKGEAMDLNEGHDVFQVAEVQDCGHAVHVENPLELVRLVRMFLHQSRTSG</sequence>
<dbReference type="SUPFAM" id="SSF54826">
    <property type="entry name" value="Enolase N-terminal domain-like"/>
    <property type="match status" value="1"/>
</dbReference>
<dbReference type="GO" id="GO:0009234">
    <property type="term" value="P:menaquinone biosynthetic process"/>
    <property type="evidence" value="ECO:0007669"/>
    <property type="project" value="UniProtKB-KW"/>
</dbReference>
<name>A0A8T0GWT7_CERPU</name>
<dbReference type="InterPro" id="IPR012001">
    <property type="entry name" value="Thiamin_PyroP_enz_TPP-bd_dom"/>
</dbReference>
<dbReference type="CDD" id="cd07037">
    <property type="entry name" value="TPP_PYR_MenD"/>
    <property type="match status" value="1"/>
</dbReference>
<dbReference type="NCBIfam" id="TIGR00173">
    <property type="entry name" value="menD"/>
    <property type="match status" value="1"/>
</dbReference>
<dbReference type="Gene3D" id="3.40.50.1220">
    <property type="entry name" value="TPP-binding domain"/>
    <property type="match status" value="1"/>
</dbReference>
<dbReference type="EC" id="5.4.4.2" evidence="3"/>
<dbReference type="HAMAP" id="MF_00470">
    <property type="entry name" value="MenC_1"/>
    <property type="match status" value="1"/>
</dbReference>
<dbReference type="NCBIfam" id="TIGR01927">
    <property type="entry name" value="menC_gam_Gplu"/>
    <property type="match status" value="1"/>
</dbReference>
<dbReference type="CDD" id="cd03320">
    <property type="entry name" value="OSBS"/>
    <property type="match status" value="1"/>
</dbReference>
<dbReference type="Pfam" id="PF13378">
    <property type="entry name" value="MR_MLE_C"/>
    <property type="match status" value="1"/>
</dbReference>
<keyword evidence="15" id="KW-1185">Reference proteome</keyword>
<organism evidence="14 15">
    <name type="scientific">Ceratodon purpureus</name>
    <name type="common">Fire moss</name>
    <name type="synonym">Dicranum purpureum</name>
    <dbReference type="NCBI Taxonomy" id="3225"/>
    <lineage>
        <taxon>Eukaryota</taxon>
        <taxon>Viridiplantae</taxon>
        <taxon>Streptophyta</taxon>
        <taxon>Embryophyta</taxon>
        <taxon>Bryophyta</taxon>
        <taxon>Bryophytina</taxon>
        <taxon>Bryopsida</taxon>
        <taxon>Dicranidae</taxon>
        <taxon>Pseudoditrichales</taxon>
        <taxon>Ditrichaceae</taxon>
        <taxon>Ceratodon</taxon>
    </lineage>
</organism>
<keyword evidence="4" id="KW-0474">Menaquinone biosynthesis</keyword>
<evidence type="ECO:0000256" key="11">
    <source>
        <dbReference type="ARBA" id="ARBA00023239"/>
    </source>
</evidence>
<reference evidence="14" key="1">
    <citation type="submission" date="2020-06" db="EMBL/GenBank/DDBJ databases">
        <title>WGS assembly of Ceratodon purpureus strain R40.</title>
        <authorList>
            <person name="Carey S.B."/>
            <person name="Jenkins J."/>
            <person name="Shu S."/>
            <person name="Lovell J.T."/>
            <person name="Sreedasyam A."/>
            <person name="Maumus F."/>
            <person name="Tiley G.P."/>
            <person name="Fernandez-Pozo N."/>
            <person name="Barry K."/>
            <person name="Chen C."/>
            <person name="Wang M."/>
            <person name="Lipzen A."/>
            <person name="Daum C."/>
            <person name="Saski C.A."/>
            <person name="Payton A.C."/>
            <person name="Mcbreen J.C."/>
            <person name="Conrad R.E."/>
            <person name="Kollar L.M."/>
            <person name="Olsson S."/>
            <person name="Huttunen S."/>
            <person name="Landis J.B."/>
            <person name="Wickett N.J."/>
            <person name="Johnson M.G."/>
            <person name="Rensing S.A."/>
            <person name="Grimwood J."/>
            <person name="Schmutz J."/>
            <person name="Mcdaniel S.F."/>
        </authorList>
    </citation>
    <scope>NUCLEOTIDE SEQUENCE</scope>
    <source>
        <strain evidence="14">R40</strain>
    </source>
</reference>
<dbReference type="EMBL" id="CM026429">
    <property type="protein sequence ID" value="KAG0564146.1"/>
    <property type="molecule type" value="Genomic_DNA"/>
</dbReference>
<evidence type="ECO:0000256" key="8">
    <source>
        <dbReference type="ARBA" id="ARBA00023052"/>
    </source>
</evidence>
<feature type="domain" description="Mandelate racemase/muconate lactonizing enzyme C-terminal" evidence="13">
    <location>
        <begin position="1455"/>
        <end position="1551"/>
    </location>
</feature>
<dbReference type="Gene3D" id="3.40.50.970">
    <property type="match status" value="2"/>
</dbReference>
<dbReference type="PROSITE" id="PS00909">
    <property type="entry name" value="MR_MLE_2"/>
    <property type="match status" value="1"/>
</dbReference>
<dbReference type="InterPro" id="IPR004561">
    <property type="entry name" value="IsoChor_synthase"/>
</dbReference>
<proteinExistence type="inferred from homology"/>
<dbReference type="InterPro" id="IPR036849">
    <property type="entry name" value="Enolase-like_C_sf"/>
</dbReference>
<comment type="catalytic activity">
    <reaction evidence="1">
        <text>chorismate = isochorismate</text>
        <dbReference type="Rhea" id="RHEA:18985"/>
        <dbReference type="ChEBI" id="CHEBI:29748"/>
        <dbReference type="ChEBI" id="CHEBI:29780"/>
        <dbReference type="EC" id="5.4.4.2"/>
    </reaction>
</comment>
<dbReference type="HAMAP" id="MF_01659">
    <property type="entry name" value="MenD"/>
    <property type="match status" value="1"/>
</dbReference>
<dbReference type="GO" id="GO:0009063">
    <property type="term" value="P:amino acid catabolic process"/>
    <property type="evidence" value="ECO:0007669"/>
    <property type="project" value="InterPro"/>
</dbReference>
<dbReference type="SFLD" id="SFLDS00001">
    <property type="entry name" value="Enolase"/>
    <property type="match status" value="1"/>
</dbReference>
<dbReference type="Pfam" id="PF00425">
    <property type="entry name" value="Chorismate_bind"/>
    <property type="match status" value="1"/>
</dbReference>
<evidence type="ECO:0000256" key="3">
    <source>
        <dbReference type="ARBA" id="ARBA00012824"/>
    </source>
</evidence>
<keyword evidence="8" id="KW-0786">Thiamine pyrophosphate</keyword>
<dbReference type="Pfam" id="PF02775">
    <property type="entry name" value="TPP_enzyme_C"/>
    <property type="match status" value="1"/>
</dbReference>
<dbReference type="InterPro" id="IPR032264">
    <property type="entry name" value="MenD_middle"/>
</dbReference>
<dbReference type="NCBIfam" id="TIGR00543">
    <property type="entry name" value="isochor_syn"/>
    <property type="match status" value="1"/>
</dbReference>
<feature type="compositionally biased region" description="Basic and acidic residues" evidence="12">
    <location>
        <begin position="184"/>
        <end position="193"/>
    </location>
</feature>
<dbReference type="GO" id="GO:0030976">
    <property type="term" value="F:thiamine pyrophosphate binding"/>
    <property type="evidence" value="ECO:0007669"/>
    <property type="project" value="InterPro"/>
</dbReference>
<dbReference type="SUPFAM" id="SSF56322">
    <property type="entry name" value="ADC synthase"/>
    <property type="match status" value="1"/>
</dbReference>
<dbReference type="GO" id="GO:0016836">
    <property type="term" value="F:hydro-lyase activity"/>
    <property type="evidence" value="ECO:0007669"/>
    <property type="project" value="InterPro"/>
</dbReference>
<gene>
    <name evidence="14" type="ORF">KC19_8G087000</name>
</gene>
<dbReference type="InterPro" id="IPR018110">
    <property type="entry name" value="Mandel_Rmase/mucon_lact_enz_CS"/>
</dbReference>
<comment type="similarity">
    <text evidence="2">Belongs to the isochorismate synthase family.</text>
</comment>
<evidence type="ECO:0000256" key="7">
    <source>
        <dbReference type="ARBA" id="ARBA00022842"/>
    </source>
</evidence>
<dbReference type="Pfam" id="PF16582">
    <property type="entry name" value="TPP_enzyme_M_2"/>
    <property type="match status" value="1"/>
</dbReference>
<evidence type="ECO:0000256" key="6">
    <source>
        <dbReference type="ARBA" id="ARBA00022723"/>
    </source>
</evidence>
<dbReference type="InterPro" id="IPR013342">
    <property type="entry name" value="Mandelate_racemase_C"/>
</dbReference>
<dbReference type="InterPro" id="IPR005801">
    <property type="entry name" value="ADC_synthase"/>
</dbReference>
<keyword evidence="9" id="KW-0464">Manganese</keyword>
<dbReference type="SUPFAM" id="SSF53474">
    <property type="entry name" value="alpha/beta-Hydrolases"/>
    <property type="match status" value="1"/>
</dbReference>
<keyword evidence="5" id="KW-0808">Transferase</keyword>